<feature type="domain" description="HTH lacI-type" evidence="4">
    <location>
        <begin position="10"/>
        <end position="64"/>
    </location>
</feature>
<dbReference type="PANTHER" id="PTHR30146">
    <property type="entry name" value="LACI-RELATED TRANSCRIPTIONAL REPRESSOR"/>
    <property type="match status" value="1"/>
</dbReference>
<name>A0ABS7UCY8_9ACTN</name>
<organism evidence="5 6">
    <name type="scientific">Nocardioides mangrovi</name>
    <dbReference type="NCBI Taxonomy" id="2874580"/>
    <lineage>
        <taxon>Bacteria</taxon>
        <taxon>Bacillati</taxon>
        <taxon>Actinomycetota</taxon>
        <taxon>Actinomycetes</taxon>
        <taxon>Propionibacteriales</taxon>
        <taxon>Nocardioidaceae</taxon>
        <taxon>Nocardioides</taxon>
    </lineage>
</organism>
<dbReference type="InterPro" id="IPR000843">
    <property type="entry name" value="HTH_LacI"/>
</dbReference>
<dbReference type="PRINTS" id="PR00036">
    <property type="entry name" value="HTHLACI"/>
</dbReference>
<evidence type="ECO:0000313" key="6">
    <source>
        <dbReference type="Proteomes" id="UP000780875"/>
    </source>
</evidence>
<dbReference type="CDD" id="cd06267">
    <property type="entry name" value="PBP1_LacI_sugar_binding-like"/>
    <property type="match status" value="1"/>
</dbReference>
<dbReference type="Pfam" id="PF00356">
    <property type="entry name" value="LacI"/>
    <property type="match status" value="1"/>
</dbReference>
<reference evidence="5 6" key="1">
    <citation type="submission" date="2021-09" db="EMBL/GenBank/DDBJ databases">
        <title>Whole genome sequence of Nocardioides sp. GBK3QG-3.</title>
        <authorList>
            <person name="Tuo L."/>
        </authorList>
    </citation>
    <scope>NUCLEOTIDE SEQUENCE [LARGE SCALE GENOMIC DNA]</scope>
    <source>
        <strain evidence="5 6">GBK3QG-3</strain>
    </source>
</reference>
<dbReference type="SUPFAM" id="SSF53822">
    <property type="entry name" value="Periplasmic binding protein-like I"/>
    <property type="match status" value="1"/>
</dbReference>
<accession>A0ABS7UCY8</accession>
<dbReference type="Gene3D" id="3.40.50.2300">
    <property type="match status" value="2"/>
</dbReference>
<dbReference type="PANTHER" id="PTHR30146:SF109">
    <property type="entry name" value="HTH-TYPE TRANSCRIPTIONAL REGULATOR GALS"/>
    <property type="match status" value="1"/>
</dbReference>
<dbReference type="SMART" id="SM00354">
    <property type="entry name" value="HTH_LACI"/>
    <property type="match status" value="1"/>
</dbReference>
<dbReference type="PROSITE" id="PS50932">
    <property type="entry name" value="HTH_LACI_2"/>
    <property type="match status" value="1"/>
</dbReference>
<protein>
    <submittedName>
        <fullName evidence="5">LacI family transcriptional regulator</fullName>
    </submittedName>
</protein>
<dbReference type="Pfam" id="PF13377">
    <property type="entry name" value="Peripla_BP_3"/>
    <property type="match status" value="1"/>
</dbReference>
<comment type="caution">
    <text evidence="5">The sequence shown here is derived from an EMBL/GenBank/DDBJ whole genome shotgun (WGS) entry which is preliminary data.</text>
</comment>
<dbReference type="InterPro" id="IPR010982">
    <property type="entry name" value="Lambda_DNA-bd_dom_sf"/>
</dbReference>
<keyword evidence="3" id="KW-0804">Transcription</keyword>
<dbReference type="EMBL" id="JAIQZJ010000006">
    <property type="protein sequence ID" value="MBZ5738841.1"/>
    <property type="molecule type" value="Genomic_DNA"/>
</dbReference>
<dbReference type="RefSeq" id="WP_224123212.1">
    <property type="nucleotide sequence ID" value="NZ_JAIQZJ010000006.1"/>
</dbReference>
<dbReference type="SUPFAM" id="SSF47413">
    <property type="entry name" value="lambda repressor-like DNA-binding domains"/>
    <property type="match status" value="1"/>
</dbReference>
<evidence type="ECO:0000256" key="1">
    <source>
        <dbReference type="ARBA" id="ARBA00023015"/>
    </source>
</evidence>
<evidence type="ECO:0000259" key="4">
    <source>
        <dbReference type="PROSITE" id="PS50932"/>
    </source>
</evidence>
<proteinExistence type="predicted"/>
<dbReference type="Gene3D" id="1.10.260.40">
    <property type="entry name" value="lambda repressor-like DNA-binding domains"/>
    <property type="match status" value="1"/>
</dbReference>
<dbReference type="PROSITE" id="PS00356">
    <property type="entry name" value="HTH_LACI_1"/>
    <property type="match status" value="1"/>
</dbReference>
<evidence type="ECO:0000256" key="2">
    <source>
        <dbReference type="ARBA" id="ARBA00023125"/>
    </source>
</evidence>
<dbReference type="Proteomes" id="UP000780875">
    <property type="component" value="Unassembled WGS sequence"/>
</dbReference>
<keyword evidence="1" id="KW-0805">Transcription regulation</keyword>
<sequence length="342" mass="36514">MKDEGAPGDATIYDVAREAGVSIATVSNVMNKPDRVGEQTRQRVLEVADRFGYVPKAKAASLARKHVGRIGVIAPFTTYASFMRRLSGVLSEAAGRGVDISVFDMESAATAASPVLESIPIRGSVDGLIVMGEPLETAVEQRLASRNMPVVVIDADSDSFHVVKIDDYRAGRLAARHLVDLGHRHIGYLLEGQVADYESQALRRLGGFQAELALHPGIELTVSQSVGTLAAAREAGRRLLDVDHRPTAVMAHFDDLAVGVMHAAKDLGISVPESLSVLGFDDGPVAESADLSTVRQPFEESGALAARLLLDALERPTERHLTVLDCTLVPRSTTAAPAERTP</sequence>
<evidence type="ECO:0000313" key="5">
    <source>
        <dbReference type="EMBL" id="MBZ5738841.1"/>
    </source>
</evidence>
<keyword evidence="6" id="KW-1185">Reference proteome</keyword>
<dbReference type="CDD" id="cd01392">
    <property type="entry name" value="HTH_LacI"/>
    <property type="match status" value="1"/>
</dbReference>
<dbReference type="InterPro" id="IPR046335">
    <property type="entry name" value="LacI/GalR-like_sensor"/>
</dbReference>
<dbReference type="InterPro" id="IPR028082">
    <property type="entry name" value="Peripla_BP_I"/>
</dbReference>
<evidence type="ECO:0000256" key="3">
    <source>
        <dbReference type="ARBA" id="ARBA00023163"/>
    </source>
</evidence>
<gene>
    <name evidence="5" type="ORF">K8U61_11760</name>
</gene>
<keyword evidence="2" id="KW-0238">DNA-binding</keyword>